<evidence type="ECO:0000259" key="1">
    <source>
        <dbReference type="Pfam" id="PF13472"/>
    </source>
</evidence>
<evidence type="ECO:0000313" key="2">
    <source>
        <dbReference type="EMBL" id="KAK6493048.1"/>
    </source>
</evidence>
<comment type="caution">
    <text evidence="2">The sequence shown here is derived from an EMBL/GenBank/DDBJ whole genome shotgun (WGS) entry which is preliminary data.</text>
</comment>
<reference evidence="2 3" key="1">
    <citation type="submission" date="2021-05" db="EMBL/GenBank/DDBJ databases">
        <authorList>
            <person name="Zahm M."/>
            <person name="Klopp C."/>
            <person name="Cabau C."/>
            <person name="Kuhl H."/>
            <person name="Suciu R."/>
            <person name="Ciorpac M."/>
            <person name="Holostenco D."/>
            <person name="Gessner J."/>
            <person name="Wuertz S."/>
            <person name="Hohne C."/>
            <person name="Stock M."/>
            <person name="Gislard M."/>
            <person name="Lluch J."/>
            <person name="Milhes M."/>
            <person name="Lampietro C."/>
            <person name="Lopez Roques C."/>
            <person name="Donnadieu C."/>
            <person name="Du K."/>
            <person name="Schartl M."/>
            <person name="Guiguen Y."/>
        </authorList>
    </citation>
    <scope>NUCLEOTIDE SEQUENCE [LARGE SCALE GENOMIC DNA]</scope>
    <source>
        <strain evidence="2">Hh-F2</strain>
        <tissue evidence="2">Blood</tissue>
    </source>
</reference>
<feature type="domain" description="SGNH hydrolase-type esterase" evidence="1">
    <location>
        <begin position="21"/>
        <end position="144"/>
    </location>
</feature>
<sequence length="169" mass="19614">GDYIVRNISSVFKYNQNISVECFPGARVLDMSAHMENVENHKQASTAIVHVRTNDIRLRESETLRIHFKWLCHKVKQLGRNIIASGPLPVVRRGCEDFSRLLSLNNWLADWCASENLGFIDNWDSFWEGPEFFRKDGMHPSRRGSIRLVENRELYLLPREVSRIDSVAT</sequence>
<evidence type="ECO:0000313" key="3">
    <source>
        <dbReference type="Proteomes" id="UP001369086"/>
    </source>
</evidence>
<feature type="non-terminal residue" evidence="2">
    <location>
        <position position="1"/>
    </location>
</feature>
<organism evidence="2 3">
    <name type="scientific">Huso huso</name>
    <name type="common">Beluga</name>
    <name type="synonym">Acipenser huso</name>
    <dbReference type="NCBI Taxonomy" id="61971"/>
    <lineage>
        <taxon>Eukaryota</taxon>
        <taxon>Metazoa</taxon>
        <taxon>Chordata</taxon>
        <taxon>Craniata</taxon>
        <taxon>Vertebrata</taxon>
        <taxon>Euteleostomi</taxon>
        <taxon>Actinopterygii</taxon>
        <taxon>Chondrostei</taxon>
        <taxon>Acipenseriformes</taxon>
        <taxon>Acipenseridae</taxon>
        <taxon>Huso</taxon>
    </lineage>
</organism>
<proteinExistence type="predicted"/>
<name>A0ABR1A7J5_HUSHU</name>
<dbReference type="Pfam" id="PF13472">
    <property type="entry name" value="Lipase_GDSL_2"/>
    <property type="match status" value="1"/>
</dbReference>
<protein>
    <recommendedName>
        <fullName evidence="1">SGNH hydrolase-type esterase domain-containing protein</fullName>
    </recommendedName>
</protein>
<dbReference type="Gene3D" id="3.40.50.12700">
    <property type="match status" value="1"/>
</dbReference>
<dbReference type="Gene3D" id="3.40.50.12690">
    <property type="match status" value="1"/>
</dbReference>
<dbReference type="SUPFAM" id="SSF52266">
    <property type="entry name" value="SGNH hydrolase"/>
    <property type="match status" value="1"/>
</dbReference>
<dbReference type="EMBL" id="JAHFZB010000002">
    <property type="protein sequence ID" value="KAK6493048.1"/>
    <property type="molecule type" value="Genomic_DNA"/>
</dbReference>
<dbReference type="InterPro" id="IPR013830">
    <property type="entry name" value="SGNH_hydro"/>
</dbReference>
<accession>A0ABR1A7J5</accession>
<dbReference type="Proteomes" id="UP001369086">
    <property type="component" value="Unassembled WGS sequence"/>
</dbReference>
<gene>
    <name evidence="2" type="ORF">HHUSO_G2522</name>
</gene>
<keyword evidence="3" id="KW-1185">Reference proteome</keyword>